<dbReference type="EMBL" id="PDCK01000041">
    <property type="protein sequence ID" value="PRQ44329.1"/>
    <property type="molecule type" value="Genomic_DNA"/>
</dbReference>
<evidence type="ECO:0000256" key="3">
    <source>
        <dbReference type="ARBA" id="ARBA00022475"/>
    </source>
</evidence>
<evidence type="ECO:0000256" key="11">
    <source>
        <dbReference type="ARBA" id="ARBA00023180"/>
    </source>
</evidence>
<evidence type="ECO:0000313" key="16">
    <source>
        <dbReference type="Proteomes" id="UP000238479"/>
    </source>
</evidence>
<dbReference type="FunFam" id="3.80.10.10:FF:000095">
    <property type="entry name" value="LRR receptor-like serine/threonine-protein kinase GSO1"/>
    <property type="match status" value="1"/>
</dbReference>
<dbReference type="InterPro" id="IPR003591">
    <property type="entry name" value="Leu-rich_rpt_typical-subtyp"/>
</dbReference>
<dbReference type="InterPro" id="IPR013210">
    <property type="entry name" value="LRR_N_plant-typ"/>
</dbReference>
<evidence type="ECO:0000256" key="2">
    <source>
        <dbReference type="ARBA" id="ARBA00009592"/>
    </source>
</evidence>
<evidence type="ECO:0000259" key="14">
    <source>
        <dbReference type="Pfam" id="PF08263"/>
    </source>
</evidence>
<evidence type="ECO:0000313" key="15">
    <source>
        <dbReference type="EMBL" id="PRQ44329.1"/>
    </source>
</evidence>
<keyword evidence="4" id="KW-0433">Leucine-rich repeat</keyword>
<feature type="transmembrane region" description="Helical" evidence="12">
    <location>
        <begin position="970"/>
        <end position="993"/>
    </location>
</feature>
<dbReference type="InterPro" id="IPR046956">
    <property type="entry name" value="RLP23-like"/>
</dbReference>
<dbReference type="SUPFAM" id="SSF52047">
    <property type="entry name" value="RNI-like"/>
    <property type="match status" value="1"/>
</dbReference>
<keyword evidence="6 13" id="KW-0732">Signal</keyword>
<feature type="chain" id="PRO_5015122761" evidence="13">
    <location>
        <begin position="19"/>
        <end position="1035"/>
    </location>
</feature>
<evidence type="ECO:0000256" key="7">
    <source>
        <dbReference type="ARBA" id="ARBA00022737"/>
    </source>
</evidence>
<dbReference type="OrthoDB" id="1574204at2759"/>
<evidence type="ECO:0000256" key="5">
    <source>
        <dbReference type="ARBA" id="ARBA00022692"/>
    </source>
</evidence>
<gene>
    <name evidence="15" type="ORF">RchiOBHm_Chr3g0478051</name>
</gene>
<organism evidence="15 16">
    <name type="scientific">Rosa chinensis</name>
    <name type="common">China rose</name>
    <dbReference type="NCBI Taxonomy" id="74649"/>
    <lineage>
        <taxon>Eukaryota</taxon>
        <taxon>Viridiplantae</taxon>
        <taxon>Streptophyta</taxon>
        <taxon>Embryophyta</taxon>
        <taxon>Tracheophyta</taxon>
        <taxon>Spermatophyta</taxon>
        <taxon>Magnoliopsida</taxon>
        <taxon>eudicotyledons</taxon>
        <taxon>Gunneridae</taxon>
        <taxon>Pentapetalae</taxon>
        <taxon>rosids</taxon>
        <taxon>fabids</taxon>
        <taxon>Rosales</taxon>
        <taxon>Rosaceae</taxon>
        <taxon>Rosoideae</taxon>
        <taxon>Rosoideae incertae sedis</taxon>
        <taxon>Rosa</taxon>
    </lineage>
</organism>
<proteinExistence type="inferred from homology"/>
<dbReference type="Gene3D" id="3.80.10.10">
    <property type="entry name" value="Ribonuclease Inhibitor"/>
    <property type="match status" value="4"/>
</dbReference>
<evidence type="ECO:0000256" key="9">
    <source>
        <dbReference type="ARBA" id="ARBA00023136"/>
    </source>
</evidence>
<dbReference type="SMART" id="SM00369">
    <property type="entry name" value="LRR_TYP"/>
    <property type="match status" value="8"/>
</dbReference>
<comment type="similarity">
    <text evidence="2">Belongs to the RLP family.</text>
</comment>
<dbReference type="PANTHER" id="PTHR48061:SF2">
    <property type="entry name" value="RECEPTOR LIKE PROTEIN 30-LIKE"/>
    <property type="match status" value="1"/>
</dbReference>
<evidence type="ECO:0000256" key="8">
    <source>
        <dbReference type="ARBA" id="ARBA00022989"/>
    </source>
</evidence>
<sequence>MLTLFLHFFLFLFTTTVSNLIPAFHRNCIEAQQQSLLHFKKSLEFDSSESSKLITWNSSTECCSWLGVTCSTYGRVVGLDLSSESFSCSIDNSSSLFQLQHLQSLNFADNDFNRSSIPSAIGKLTELRYLNLSGAEFTGQIPIEVAHLKRLKVLDLSRNGEELKLGKRNLGTLIQNLTELSDLSLDGVNLSAEGSLWSQTISSSLPKLSVLSLYNCDLSGPIHESFSRLDSLSTLILDGNNISGPVPKFFANFSSLISLSLSDCNFYGAFPKEIFQIPSLQSVDLKANLELRGSLPEFPKNGSLESLVLSGTKFSGVLPDSIGNLKMLSELDLRECNFTGAVPKSLANLTQLGHLYLSSNKFSSPINSIQWDKLIKLVDLDLSDNLLYGSIPLSPFSIPLLQSLDLSGNNFSGQLLEFSNVSSSSLFSLDLSSNNLEGSIPVSILNLPELDIINLSSNNLSGFPFYGLPESRDLSSLDLSFNSLLFNHNGTNSSPPSLLQSKYLNLASNKLKTFPNFLKNQSSLTVLDLSDNQIPGQIPNWIWELRLQVLNLCCNKFVSLQAPLLGSTYQLMRLDLHSNQIQGQIPLFLSGEYLDYSTNNFSSSMPTDIGDFIPSTTYLSLSSSNLYGEIPKSICNVSGAALDLSNNSLSGTIPQCLTQTILSVVDLRRNNLTGSIPDNFLEGCLFETLALGRNQIQGQFPKSLANCSRLEVLDLGINQITDAFPCPLKNISPLSVLMLRSNKFYGPIGCPGTKGTWPNLQIIDLAHNSFNGEIPSTSLATWQAMMVNKDGLETYLSYDYDDKYGAFDYGDTITTTIKGLELDLIKILPIFTLIDFSSNNFSGSIPKEIGELRSLYVLNLSSNAFTGEIPSSFGNMRSIESLDLSQNHLSGQIPPQLANLIFLSYLNVSYNQLTGRIPTSTQFSTFPNNSFKGNKGLWGPPLTSDAVIVSPPLTLNGSSSNLNSGDEIDWNVISAEIGFTCGFGIAVGSLLFCKRWRKWYYRAMFKILFKIFPQLEHRFGNHRRHVYINQRYWSR</sequence>
<evidence type="ECO:0000256" key="4">
    <source>
        <dbReference type="ARBA" id="ARBA00022614"/>
    </source>
</evidence>
<keyword evidence="7" id="KW-0677">Repeat</keyword>
<keyword evidence="8 12" id="KW-1133">Transmembrane helix</keyword>
<dbReference type="InterPro" id="IPR032675">
    <property type="entry name" value="LRR_dom_sf"/>
</dbReference>
<feature type="domain" description="Leucine-rich repeat-containing N-terminal plant-type" evidence="14">
    <location>
        <begin position="31"/>
        <end position="71"/>
    </location>
</feature>
<name>A0A2P6RD21_ROSCH</name>
<dbReference type="OMA" id="DSIQWEN"/>
<dbReference type="FunFam" id="3.80.10.10:FF:000111">
    <property type="entry name" value="LRR receptor-like serine/threonine-protein kinase ERECTA"/>
    <property type="match status" value="1"/>
</dbReference>
<reference evidence="15 16" key="1">
    <citation type="journal article" date="2018" name="Nat. Genet.">
        <title>The Rosa genome provides new insights in the design of modern roses.</title>
        <authorList>
            <person name="Bendahmane M."/>
        </authorList>
    </citation>
    <scope>NUCLEOTIDE SEQUENCE [LARGE SCALE GENOMIC DNA]</scope>
    <source>
        <strain evidence="16">cv. Old Blush</strain>
    </source>
</reference>
<dbReference type="FunFam" id="3.80.10.10:FF:000213">
    <property type="entry name" value="Tyrosine-sulfated glycopeptide receptor 1"/>
    <property type="match status" value="1"/>
</dbReference>
<evidence type="ECO:0000256" key="10">
    <source>
        <dbReference type="ARBA" id="ARBA00023170"/>
    </source>
</evidence>
<protein>
    <submittedName>
        <fullName evidence="15">Putative leucine-rich repeat-containing, plant-type, leucine-rich repeat domain, L</fullName>
    </submittedName>
</protein>
<evidence type="ECO:0000256" key="6">
    <source>
        <dbReference type="ARBA" id="ARBA00022729"/>
    </source>
</evidence>
<comment type="subcellular location">
    <subcellularLocation>
        <location evidence="1">Cell membrane</location>
        <topology evidence="1">Single-pass type I membrane protein</topology>
    </subcellularLocation>
</comment>
<dbReference type="Pfam" id="PF13855">
    <property type="entry name" value="LRR_8"/>
    <property type="match status" value="2"/>
</dbReference>
<evidence type="ECO:0000256" key="13">
    <source>
        <dbReference type="SAM" id="SignalP"/>
    </source>
</evidence>
<keyword evidence="16" id="KW-1185">Reference proteome</keyword>
<keyword evidence="10" id="KW-0675">Receptor</keyword>
<dbReference type="Pfam" id="PF00560">
    <property type="entry name" value="LRR_1"/>
    <property type="match status" value="7"/>
</dbReference>
<dbReference type="InterPro" id="IPR001611">
    <property type="entry name" value="Leu-rich_rpt"/>
</dbReference>
<dbReference type="Gramene" id="PRQ44329">
    <property type="protein sequence ID" value="PRQ44329"/>
    <property type="gene ID" value="RchiOBHm_Chr3g0478051"/>
</dbReference>
<evidence type="ECO:0000256" key="12">
    <source>
        <dbReference type="SAM" id="Phobius"/>
    </source>
</evidence>
<keyword evidence="11" id="KW-0325">Glycoprotein</keyword>
<dbReference type="Pfam" id="PF08263">
    <property type="entry name" value="LRRNT_2"/>
    <property type="match status" value="1"/>
</dbReference>
<keyword evidence="3" id="KW-1003">Cell membrane</keyword>
<accession>A0A2P6RD21</accession>
<comment type="caution">
    <text evidence="15">The sequence shown here is derived from an EMBL/GenBank/DDBJ whole genome shotgun (WGS) entry which is preliminary data.</text>
</comment>
<feature type="signal peptide" evidence="13">
    <location>
        <begin position="1"/>
        <end position="18"/>
    </location>
</feature>
<dbReference type="PANTHER" id="PTHR48061">
    <property type="entry name" value="LEUCINE-RICH REPEAT RECEPTOR PROTEIN KINASE EMS1-LIKE-RELATED"/>
    <property type="match status" value="1"/>
</dbReference>
<dbReference type="SUPFAM" id="SSF52058">
    <property type="entry name" value="L domain-like"/>
    <property type="match status" value="3"/>
</dbReference>
<dbReference type="AlphaFoldDB" id="A0A2P6RD21"/>
<dbReference type="Proteomes" id="UP000238479">
    <property type="component" value="Chromosome 3"/>
</dbReference>
<keyword evidence="5 12" id="KW-0812">Transmembrane</keyword>
<dbReference type="GO" id="GO:0005886">
    <property type="term" value="C:plasma membrane"/>
    <property type="evidence" value="ECO:0007669"/>
    <property type="project" value="UniProtKB-SubCell"/>
</dbReference>
<keyword evidence="9 12" id="KW-0472">Membrane</keyword>
<evidence type="ECO:0000256" key="1">
    <source>
        <dbReference type="ARBA" id="ARBA00004251"/>
    </source>
</evidence>